<feature type="region of interest" description="Disordered" evidence="6">
    <location>
        <begin position="48"/>
        <end position="79"/>
    </location>
</feature>
<comment type="subcellular location">
    <subcellularLocation>
        <location evidence="1">Nucleus</location>
    </subcellularLocation>
</comment>
<evidence type="ECO:0000256" key="5">
    <source>
        <dbReference type="ARBA" id="ARBA00023242"/>
    </source>
</evidence>
<keyword evidence="5" id="KW-0539">Nucleus</keyword>
<evidence type="ECO:0000259" key="7">
    <source>
        <dbReference type="PROSITE" id="PS50811"/>
    </source>
</evidence>
<dbReference type="InterPro" id="IPR044810">
    <property type="entry name" value="WRKY_plant"/>
</dbReference>
<dbReference type="Pfam" id="PF03106">
    <property type="entry name" value="WRKY"/>
    <property type="match status" value="1"/>
</dbReference>
<evidence type="ECO:0000256" key="6">
    <source>
        <dbReference type="SAM" id="MobiDB-lite"/>
    </source>
</evidence>
<dbReference type="Gramene" id="XM_028380560.1">
    <property type="protein sequence ID" value="XP_028236361.1"/>
    <property type="gene ID" value="LOC114415729"/>
</dbReference>
<dbReference type="EMBL" id="QZWG01000006">
    <property type="protein sequence ID" value="RZC07562.1"/>
    <property type="molecule type" value="Genomic_DNA"/>
</dbReference>
<dbReference type="Gene3D" id="2.20.25.80">
    <property type="entry name" value="WRKY domain"/>
    <property type="match status" value="1"/>
</dbReference>
<dbReference type="GO" id="GO:0005634">
    <property type="term" value="C:nucleus"/>
    <property type="evidence" value="ECO:0007669"/>
    <property type="project" value="UniProtKB-SubCell"/>
</dbReference>
<dbReference type="Proteomes" id="UP000289340">
    <property type="component" value="Chromosome 6"/>
</dbReference>
<evidence type="ECO:0000256" key="1">
    <source>
        <dbReference type="ARBA" id="ARBA00004123"/>
    </source>
</evidence>
<gene>
    <name evidence="8" type="ORF">D0Y65_014717</name>
</gene>
<feature type="compositionally biased region" description="Low complexity" evidence="6">
    <location>
        <begin position="49"/>
        <end position="68"/>
    </location>
</feature>
<evidence type="ECO:0000256" key="4">
    <source>
        <dbReference type="ARBA" id="ARBA00023163"/>
    </source>
</evidence>
<organism evidence="8 9">
    <name type="scientific">Glycine soja</name>
    <name type="common">Wild soybean</name>
    <dbReference type="NCBI Taxonomy" id="3848"/>
    <lineage>
        <taxon>Eukaryota</taxon>
        <taxon>Viridiplantae</taxon>
        <taxon>Streptophyta</taxon>
        <taxon>Embryophyta</taxon>
        <taxon>Tracheophyta</taxon>
        <taxon>Spermatophyta</taxon>
        <taxon>Magnoliopsida</taxon>
        <taxon>eudicotyledons</taxon>
        <taxon>Gunneridae</taxon>
        <taxon>Pentapetalae</taxon>
        <taxon>rosids</taxon>
        <taxon>fabids</taxon>
        <taxon>Fabales</taxon>
        <taxon>Fabaceae</taxon>
        <taxon>Papilionoideae</taxon>
        <taxon>50 kb inversion clade</taxon>
        <taxon>NPAAA clade</taxon>
        <taxon>indigoferoid/millettioid clade</taxon>
        <taxon>Phaseoleae</taxon>
        <taxon>Glycine</taxon>
        <taxon>Glycine subgen. Soja</taxon>
    </lineage>
</organism>
<dbReference type="PANTHER" id="PTHR31221:SF377">
    <property type="entry name" value="WRKY TRANSCRIPTION FACTOR 51-RELATED"/>
    <property type="match status" value="1"/>
</dbReference>
<dbReference type="SMR" id="A0A445K9S4"/>
<dbReference type="InterPro" id="IPR036576">
    <property type="entry name" value="WRKY_dom_sf"/>
</dbReference>
<evidence type="ECO:0000313" key="9">
    <source>
        <dbReference type="Proteomes" id="UP000289340"/>
    </source>
</evidence>
<dbReference type="SUPFAM" id="SSF118290">
    <property type="entry name" value="WRKY DNA-binding domain"/>
    <property type="match status" value="1"/>
</dbReference>
<keyword evidence="2" id="KW-0805">Transcription regulation</keyword>
<reference evidence="8 9" key="1">
    <citation type="submission" date="2018-09" db="EMBL/GenBank/DDBJ databases">
        <title>A high-quality reference genome of wild soybean provides a powerful tool to mine soybean genomes.</title>
        <authorList>
            <person name="Xie M."/>
            <person name="Chung C.Y.L."/>
            <person name="Li M.-W."/>
            <person name="Wong F.-L."/>
            <person name="Chan T.-F."/>
            <person name="Lam H.-M."/>
        </authorList>
    </citation>
    <scope>NUCLEOTIDE SEQUENCE [LARGE SCALE GENOMIC DNA]</scope>
    <source>
        <strain evidence="9">cv. W05</strain>
        <tissue evidence="8">Hypocotyl of etiolated seedlings</tissue>
    </source>
</reference>
<dbReference type="PROSITE" id="PS50811">
    <property type="entry name" value="WRKY"/>
    <property type="match status" value="1"/>
</dbReference>
<dbReference type="AlphaFoldDB" id="A0A445K9S4"/>
<evidence type="ECO:0000256" key="2">
    <source>
        <dbReference type="ARBA" id="ARBA00023015"/>
    </source>
</evidence>
<comment type="caution">
    <text evidence="8">The sequence shown here is derived from an EMBL/GenBank/DDBJ whole genome shotgun (WGS) entry which is preliminary data.</text>
</comment>
<dbReference type="InterPro" id="IPR003657">
    <property type="entry name" value="WRKY_dom"/>
</dbReference>
<evidence type="ECO:0000256" key="3">
    <source>
        <dbReference type="ARBA" id="ARBA00023125"/>
    </source>
</evidence>
<dbReference type="SMART" id="SM00774">
    <property type="entry name" value="WRKY"/>
    <property type="match status" value="1"/>
</dbReference>
<evidence type="ECO:0000313" key="8">
    <source>
        <dbReference type="EMBL" id="RZC07562.1"/>
    </source>
</evidence>
<accession>A0A445K9S4</accession>
<dbReference type="GO" id="GO:0003700">
    <property type="term" value="F:DNA-binding transcription factor activity"/>
    <property type="evidence" value="ECO:0007669"/>
    <property type="project" value="InterPro"/>
</dbReference>
<feature type="domain" description="WRKY" evidence="7">
    <location>
        <begin position="106"/>
        <end position="171"/>
    </location>
</feature>
<keyword evidence="9" id="KW-1185">Reference proteome</keyword>
<dbReference type="GO" id="GO:0043565">
    <property type="term" value="F:sequence-specific DNA binding"/>
    <property type="evidence" value="ECO:0007669"/>
    <property type="project" value="InterPro"/>
</dbReference>
<keyword evidence="3" id="KW-0238">DNA-binding</keyword>
<dbReference type="FunFam" id="2.20.25.80:FF:000003">
    <property type="entry name" value="WRKY transcription factor 57"/>
    <property type="match status" value="1"/>
</dbReference>
<name>A0A445K9S4_GLYSO</name>
<dbReference type="PANTHER" id="PTHR31221">
    <property type="entry name" value="WRKY TRANSCRIPTION FACTOR PROTEIN 1-RELATED"/>
    <property type="match status" value="1"/>
</dbReference>
<protein>
    <submittedName>
        <fullName evidence="8">Putative WRKY transcription factor 51 isoform A</fullName>
    </submittedName>
</protein>
<sequence length="196" mass="22272">MDYYFGNLNPNPYYHHSAVVNMASPSSEFMLSDYLVLEDALVVDHHQESWSQSTETESSEKATSSDASHGFGDATSNTNMHIKCQNSGIKGKNAEVSQRITFRTRSQLEVMDDGYKWRKYGKKTVKSSPNPRNYYKCSGEGCDVKKRVERDRDDSNYVLTTYDGVHNHQTPSTAYYSQMPLLHSNHDWALHPSANS</sequence>
<keyword evidence="4" id="KW-0804">Transcription</keyword>
<proteinExistence type="predicted"/>